<gene>
    <name evidence="7" type="ORF">BJY01DRAFT_241334</name>
</gene>
<dbReference type="InterPro" id="IPR036864">
    <property type="entry name" value="Zn2-C6_fun-type_DNA-bd_sf"/>
</dbReference>
<evidence type="ECO:0000313" key="7">
    <source>
        <dbReference type="EMBL" id="KAL2826553.1"/>
    </source>
</evidence>
<evidence type="ECO:0000256" key="5">
    <source>
        <dbReference type="SAM" id="MobiDB-lite"/>
    </source>
</evidence>
<keyword evidence="3" id="KW-0804">Transcription</keyword>
<reference evidence="7 8" key="1">
    <citation type="submission" date="2024-07" db="EMBL/GenBank/DDBJ databases">
        <title>Section-level genome sequencing and comparative genomics of Aspergillus sections Usti and Cavernicolus.</title>
        <authorList>
            <consortium name="Lawrence Berkeley National Laboratory"/>
            <person name="Nybo J.L."/>
            <person name="Vesth T.C."/>
            <person name="Theobald S."/>
            <person name="Frisvad J.C."/>
            <person name="Larsen T.O."/>
            <person name="Kjaerboelling I."/>
            <person name="Rothschild-Mancinelli K."/>
            <person name="Lyhne E.K."/>
            <person name="Kogle M.E."/>
            <person name="Barry K."/>
            <person name="Clum A."/>
            <person name="Na H."/>
            <person name="Ledsgaard L."/>
            <person name="Lin J."/>
            <person name="Lipzen A."/>
            <person name="Kuo A."/>
            <person name="Riley R."/>
            <person name="Mondo S."/>
            <person name="Labutti K."/>
            <person name="Haridas S."/>
            <person name="Pangalinan J."/>
            <person name="Salamov A.A."/>
            <person name="Simmons B.A."/>
            <person name="Magnuson J.K."/>
            <person name="Chen J."/>
            <person name="Drula E."/>
            <person name="Henrissat B."/>
            <person name="Wiebenga A."/>
            <person name="Lubbers R.J."/>
            <person name="Gomes A.C."/>
            <person name="Makela M.R."/>
            <person name="Stajich J."/>
            <person name="Grigoriev I.V."/>
            <person name="Mortensen U.H."/>
            <person name="De Vries R.P."/>
            <person name="Baker S.E."/>
            <person name="Andersen M.R."/>
        </authorList>
    </citation>
    <scope>NUCLEOTIDE SEQUENCE [LARGE SCALE GENOMIC DNA]</scope>
    <source>
        <strain evidence="7 8">CBS 123904</strain>
    </source>
</reference>
<evidence type="ECO:0000313" key="8">
    <source>
        <dbReference type="Proteomes" id="UP001610446"/>
    </source>
</evidence>
<proteinExistence type="predicted"/>
<evidence type="ECO:0000256" key="4">
    <source>
        <dbReference type="ARBA" id="ARBA00023242"/>
    </source>
</evidence>
<feature type="domain" description="Zn(2)-C6 fungal-type" evidence="6">
    <location>
        <begin position="26"/>
        <end position="56"/>
    </location>
</feature>
<keyword evidence="2" id="KW-0238">DNA-binding</keyword>
<feature type="region of interest" description="Disordered" evidence="5">
    <location>
        <begin position="1"/>
        <end position="22"/>
    </location>
</feature>
<evidence type="ECO:0000256" key="3">
    <source>
        <dbReference type="ARBA" id="ARBA00023163"/>
    </source>
</evidence>
<dbReference type="Gene3D" id="4.10.240.10">
    <property type="entry name" value="Zn(2)-C6 fungal-type DNA-binding domain"/>
    <property type="match status" value="1"/>
</dbReference>
<feature type="region of interest" description="Disordered" evidence="5">
    <location>
        <begin position="89"/>
        <end position="118"/>
    </location>
</feature>
<dbReference type="CDD" id="cd12148">
    <property type="entry name" value="fungal_TF_MHR"/>
    <property type="match status" value="1"/>
</dbReference>
<evidence type="ECO:0000256" key="2">
    <source>
        <dbReference type="ARBA" id="ARBA00023125"/>
    </source>
</evidence>
<feature type="compositionally biased region" description="Low complexity" evidence="5">
    <location>
        <begin position="1"/>
        <end position="13"/>
    </location>
</feature>
<dbReference type="SMART" id="SM00066">
    <property type="entry name" value="GAL4"/>
    <property type="match status" value="1"/>
</dbReference>
<accession>A0ABR4IFL2</accession>
<dbReference type="Proteomes" id="UP001610446">
    <property type="component" value="Unassembled WGS sequence"/>
</dbReference>
<dbReference type="SUPFAM" id="SSF57701">
    <property type="entry name" value="Zn2/Cys6 DNA-binding domain"/>
    <property type="match status" value="1"/>
</dbReference>
<name>A0ABR4IFL2_9EURO</name>
<dbReference type="CDD" id="cd00067">
    <property type="entry name" value="GAL4"/>
    <property type="match status" value="1"/>
</dbReference>
<keyword evidence="8" id="KW-1185">Reference proteome</keyword>
<dbReference type="PANTHER" id="PTHR47785">
    <property type="entry name" value="ZN(II)2CYS6 TRANSCRIPTION FACTOR (EUROFUNG)-RELATED-RELATED"/>
    <property type="match status" value="1"/>
</dbReference>
<sequence length="604" mass="67921">MASESRAARQSASTDAPFPRSRGATACEKCRLRKTKCDSRRPSCGYCLTRGITCVYSDNSDLVESQKRQQNELPQQACISCGHHSTPALATSPSLSSALSASQQEARHPWDPTNAPPCPIMRPQGVESILDWKIFASDRPAVCLFAQRNMPAARSYPLPDTSFSQLARLESKFIENIHSKNPIIDINELHNMMLHIAENGLDWSTQTCLATLACALGAIAESYPKIPDPMTESVIRSAPSPGQEVEGGSELELAMQFWNLAIKRLGYAASQNSVQAVQCLCLAGIWYMHRMEPLEAWKYFNLAGAAWHSLSLTEFPFSGLTNNSDGPSNELTVMQALYFTIWKSESELRMELPLPGPPVLDSAYFPLTFPQPPSLTSHSPNGELVERERARHLINRILQMNSEVPDTPTERHVRRMIAQAEMMESQIYDWYSLLPQIFYFEIPDGYVANFDPDAMIFVLRHRYFTLRELVARPFVRLCVDLLVEEMHPSLCDRVGLFASQCVRFCMLKLSQTVAHRHQGTWYMLRITTASSLILAANQVRIRTTVQSVVMPEDWRSMIHQALDSAQTYFDEPNGGASNLAKIIRAVLTTDHNHPSLSWLWSSLH</sequence>
<organism evidence="7 8">
    <name type="scientific">Aspergillus pseudoustus</name>
    <dbReference type="NCBI Taxonomy" id="1810923"/>
    <lineage>
        <taxon>Eukaryota</taxon>
        <taxon>Fungi</taxon>
        <taxon>Dikarya</taxon>
        <taxon>Ascomycota</taxon>
        <taxon>Pezizomycotina</taxon>
        <taxon>Eurotiomycetes</taxon>
        <taxon>Eurotiomycetidae</taxon>
        <taxon>Eurotiales</taxon>
        <taxon>Aspergillaceae</taxon>
        <taxon>Aspergillus</taxon>
        <taxon>Aspergillus subgen. Nidulantes</taxon>
    </lineage>
</organism>
<dbReference type="PROSITE" id="PS50048">
    <property type="entry name" value="ZN2_CY6_FUNGAL_2"/>
    <property type="match status" value="1"/>
</dbReference>
<dbReference type="Pfam" id="PF00172">
    <property type="entry name" value="Zn_clus"/>
    <property type="match status" value="1"/>
</dbReference>
<dbReference type="InterPro" id="IPR001138">
    <property type="entry name" value="Zn2Cys6_DnaBD"/>
</dbReference>
<dbReference type="PANTHER" id="PTHR47785:SF5">
    <property type="entry name" value="ZN(II)2CYS6 TRANSCRIPTION FACTOR (EUROFUNG)"/>
    <property type="match status" value="1"/>
</dbReference>
<comment type="caution">
    <text evidence="7">The sequence shown here is derived from an EMBL/GenBank/DDBJ whole genome shotgun (WGS) entry which is preliminary data.</text>
</comment>
<evidence type="ECO:0000259" key="6">
    <source>
        <dbReference type="PROSITE" id="PS50048"/>
    </source>
</evidence>
<dbReference type="EMBL" id="JBFXLU010000436">
    <property type="protein sequence ID" value="KAL2826553.1"/>
    <property type="molecule type" value="Genomic_DNA"/>
</dbReference>
<feature type="compositionally biased region" description="Low complexity" evidence="5">
    <location>
        <begin position="89"/>
        <end position="102"/>
    </location>
</feature>
<dbReference type="InterPro" id="IPR053181">
    <property type="entry name" value="EcdB-like_regulator"/>
</dbReference>
<protein>
    <recommendedName>
        <fullName evidence="6">Zn(2)-C6 fungal-type domain-containing protein</fullName>
    </recommendedName>
</protein>
<evidence type="ECO:0000256" key="1">
    <source>
        <dbReference type="ARBA" id="ARBA00023015"/>
    </source>
</evidence>
<keyword evidence="4" id="KW-0539">Nucleus</keyword>
<keyword evidence="1" id="KW-0805">Transcription regulation</keyword>
<dbReference type="PROSITE" id="PS00463">
    <property type="entry name" value="ZN2_CY6_FUNGAL_1"/>
    <property type="match status" value="1"/>
</dbReference>